<evidence type="ECO:0000259" key="3">
    <source>
        <dbReference type="Pfam" id="PF13305"/>
    </source>
</evidence>
<dbReference type="InterPro" id="IPR036271">
    <property type="entry name" value="Tet_transcr_reg_TetR-rel_C_sf"/>
</dbReference>
<dbReference type="SUPFAM" id="SSF46689">
    <property type="entry name" value="Homeodomain-like"/>
    <property type="match status" value="1"/>
</dbReference>
<comment type="caution">
    <text evidence="4">The sequence shown here is derived from an EMBL/GenBank/DDBJ whole genome shotgun (WGS) entry which is preliminary data.</text>
</comment>
<dbReference type="EMBL" id="VKHS01000001">
    <property type="protein sequence ID" value="MBB0227961.1"/>
    <property type="molecule type" value="Genomic_DNA"/>
</dbReference>
<gene>
    <name evidence="4" type="ORF">FOE67_00140</name>
</gene>
<name>A0A7W3XUQ7_9ACTN</name>
<evidence type="ECO:0000313" key="4">
    <source>
        <dbReference type="EMBL" id="MBB0227961.1"/>
    </source>
</evidence>
<dbReference type="Pfam" id="PF13305">
    <property type="entry name" value="TetR_C_33"/>
    <property type="match status" value="1"/>
</dbReference>
<dbReference type="Proteomes" id="UP000530234">
    <property type="component" value="Unassembled WGS sequence"/>
</dbReference>
<dbReference type="AlphaFoldDB" id="A0A7W3XUQ7"/>
<organism evidence="4 5">
    <name type="scientific">Streptomyces calidiresistens</name>
    <dbReference type="NCBI Taxonomy" id="1485586"/>
    <lineage>
        <taxon>Bacteria</taxon>
        <taxon>Bacillati</taxon>
        <taxon>Actinomycetota</taxon>
        <taxon>Actinomycetes</taxon>
        <taxon>Kitasatosporales</taxon>
        <taxon>Streptomycetaceae</taxon>
        <taxon>Streptomyces</taxon>
    </lineage>
</organism>
<dbReference type="RefSeq" id="WP_182659670.1">
    <property type="nucleotide sequence ID" value="NZ_VKHS01000001.1"/>
</dbReference>
<sequence>MKVGRSLSREGREVTLRAVAAEMGLTAPALYRYVGSVAALNELLANDIFTEVVGEMAAAAQRYGDDDPAAQIVAAATAFRAWALDHPAEFQLVFVTTSLSGDHVTGSHKGRPRHPPAPITTGTTTDGVQMFADFFGGIFAKLAQQSSFPVPDVDELDETFVAVHSGSGKGGTADLMAMLGKDELGLMWQFELAWAQLHGIVALEVYGHIRTPLIRSGAVFRAVMKDIGARVGMTGDWQRLTEVSRQVIADRS</sequence>
<keyword evidence="1" id="KW-0805">Transcription regulation</keyword>
<feature type="domain" description="HTH-type transcriptional regulator MT1864/Rv1816-like C-terminal" evidence="3">
    <location>
        <begin position="73"/>
        <end position="225"/>
    </location>
</feature>
<dbReference type="InterPro" id="IPR025996">
    <property type="entry name" value="MT1864/Rv1816-like_C"/>
</dbReference>
<keyword evidence="5" id="KW-1185">Reference proteome</keyword>
<accession>A0A7W3XUQ7</accession>
<evidence type="ECO:0000313" key="5">
    <source>
        <dbReference type="Proteomes" id="UP000530234"/>
    </source>
</evidence>
<evidence type="ECO:0000256" key="1">
    <source>
        <dbReference type="ARBA" id="ARBA00023015"/>
    </source>
</evidence>
<reference evidence="5" key="1">
    <citation type="submission" date="2019-10" db="EMBL/GenBank/DDBJ databases">
        <title>Streptomyces sp. nov., a novel actinobacterium isolated from alkaline environment.</title>
        <authorList>
            <person name="Golinska P."/>
        </authorList>
    </citation>
    <scope>NUCLEOTIDE SEQUENCE [LARGE SCALE GENOMIC DNA]</scope>
    <source>
        <strain evidence="5">DSM 42108</strain>
    </source>
</reference>
<dbReference type="InterPro" id="IPR009057">
    <property type="entry name" value="Homeodomain-like_sf"/>
</dbReference>
<evidence type="ECO:0000256" key="2">
    <source>
        <dbReference type="ARBA" id="ARBA00023163"/>
    </source>
</evidence>
<proteinExistence type="predicted"/>
<dbReference type="Gene3D" id="1.10.357.10">
    <property type="entry name" value="Tetracycline Repressor, domain 2"/>
    <property type="match status" value="1"/>
</dbReference>
<keyword evidence="2" id="KW-0804">Transcription</keyword>
<dbReference type="SUPFAM" id="SSF48498">
    <property type="entry name" value="Tetracyclin repressor-like, C-terminal domain"/>
    <property type="match status" value="1"/>
</dbReference>
<protein>
    <recommendedName>
        <fullName evidence="3">HTH-type transcriptional regulator MT1864/Rv1816-like C-terminal domain-containing protein</fullName>
    </recommendedName>
</protein>